<dbReference type="Gene3D" id="3.30.70.920">
    <property type="match status" value="1"/>
</dbReference>
<dbReference type="Proteomes" id="UP000007880">
    <property type="component" value="Chromosome"/>
</dbReference>
<proteinExistence type="predicted"/>
<keyword evidence="3" id="KW-1185">Reference proteome</keyword>
<evidence type="ECO:0000259" key="1">
    <source>
        <dbReference type="Pfam" id="PF01037"/>
    </source>
</evidence>
<dbReference type="EMBL" id="AP012337">
    <property type="protein sequence ID" value="BAL98630.1"/>
    <property type="molecule type" value="Genomic_DNA"/>
</dbReference>
<dbReference type="InterPro" id="IPR011008">
    <property type="entry name" value="Dimeric_a/b-barrel"/>
</dbReference>
<dbReference type="AlphaFoldDB" id="I0I043"/>
<feature type="domain" description="Transcription regulator AsnC/Lrp ligand binding" evidence="1">
    <location>
        <begin position="6"/>
        <end position="76"/>
    </location>
</feature>
<organism evidence="2 3">
    <name type="scientific">Caldilinea aerophila (strain DSM 14535 / JCM 11387 / NBRC 104270 / STL-6-O1)</name>
    <dbReference type="NCBI Taxonomy" id="926550"/>
    <lineage>
        <taxon>Bacteria</taxon>
        <taxon>Bacillati</taxon>
        <taxon>Chloroflexota</taxon>
        <taxon>Caldilineae</taxon>
        <taxon>Caldilineales</taxon>
        <taxon>Caldilineaceae</taxon>
        <taxon>Caldilinea</taxon>
    </lineage>
</organism>
<protein>
    <recommendedName>
        <fullName evidence="1">Transcription regulator AsnC/Lrp ligand binding domain-containing protein</fullName>
    </recommendedName>
</protein>
<evidence type="ECO:0000313" key="3">
    <source>
        <dbReference type="Proteomes" id="UP000007880"/>
    </source>
</evidence>
<sequence length="94" mass="10467">MVSAVVLLKCERNKINTVAETLADMKGISEVFSVAGRYDLVAILRVRTNEALANLVTNEMLQVDGILDSETLIAFKVFSRHDLESMFEIGFESE</sequence>
<dbReference type="KEGG" id="cap:CLDAP_05910"/>
<dbReference type="InterPro" id="IPR019887">
    <property type="entry name" value="Tscrpt_reg_AsnC/Lrp_C"/>
</dbReference>
<dbReference type="HOGENOM" id="CLU_170329_3_0_0"/>
<dbReference type="eggNOG" id="COG1522">
    <property type="taxonomic scope" value="Bacteria"/>
</dbReference>
<gene>
    <name evidence="2" type="ordered locus">CLDAP_05910</name>
</gene>
<dbReference type="SUPFAM" id="SSF54909">
    <property type="entry name" value="Dimeric alpha+beta barrel"/>
    <property type="match status" value="1"/>
</dbReference>
<reference evidence="2 3" key="1">
    <citation type="submission" date="2012-02" db="EMBL/GenBank/DDBJ databases">
        <title>Complete genome sequence of Caldilinea aerophila DSM 14535 (= NBRC 102666).</title>
        <authorList>
            <person name="Oguchi A."/>
            <person name="Hosoyama A."/>
            <person name="Sekine M."/>
            <person name="Fukai R."/>
            <person name="Kato Y."/>
            <person name="Nakamura S."/>
            <person name="Hanada S."/>
            <person name="Yamazaki S."/>
            <person name="Fujita N."/>
        </authorList>
    </citation>
    <scope>NUCLEOTIDE SEQUENCE [LARGE SCALE GENOMIC DNA]</scope>
    <source>
        <strain evidence="3">DSM 14535 / JCM 11387 / NBRC 104270 / STL-6-O1</strain>
    </source>
</reference>
<dbReference type="RefSeq" id="WP_014431871.1">
    <property type="nucleotide sequence ID" value="NC_017079.1"/>
</dbReference>
<dbReference type="Pfam" id="PF01037">
    <property type="entry name" value="AsnC_trans_reg"/>
    <property type="match status" value="1"/>
</dbReference>
<dbReference type="OrthoDB" id="70544at2"/>
<dbReference type="STRING" id="926550.CLDAP_05910"/>
<evidence type="ECO:0000313" key="2">
    <source>
        <dbReference type="EMBL" id="BAL98630.1"/>
    </source>
</evidence>
<name>I0I043_CALAS</name>
<accession>I0I043</accession>